<dbReference type="AlphaFoldDB" id="A0A426XCH2"/>
<dbReference type="EMBL" id="AMZH03022569">
    <property type="protein sequence ID" value="RRT37191.1"/>
    <property type="molecule type" value="Genomic_DNA"/>
</dbReference>
<name>A0A426XCH2_ENSVE</name>
<comment type="caution">
    <text evidence="1">The sequence shown here is derived from an EMBL/GenBank/DDBJ whole genome shotgun (WGS) entry which is preliminary data.</text>
</comment>
<evidence type="ECO:0000313" key="2">
    <source>
        <dbReference type="Proteomes" id="UP000287651"/>
    </source>
</evidence>
<sequence>MGCRTSTVSQKYVTVLNFVRSRVSIDFSCTVSKILNTGHPLRISPWEVVRARFHEKM</sequence>
<proteinExistence type="predicted"/>
<organism evidence="1 2">
    <name type="scientific">Ensete ventricosum</name>
    <name type="common">Abyssinian banana</name>
    <name type="synonym">Musa ensete</name>
    <dbReference type="NCBI Taxonomy" id="4639"/>
    <lineage>
        <taxon>Eukaryota</taxon>
        <taxon>Viridiplantae</taxon>
        <taxon>Streptophyta</taxon>
        <taxon>Embryophyta</taxon>
        <taxon>Tracheophyta</taxon>
        <taxon>Spermatophyta</taxon>
        <taxon>Magnoliopsida</taxon>
        <taxon>Liliopsida</taxon>
        <taxon>Zingiberales</taxon>
        <taxon>Musaceae</taxon>
        <taxon>Ensete</taxon>
    </lineage>
</organism>
<accession>A0A426XCH2</accession>
<dbReference type="Proteomes" id="UP000287651">
    <property type="component" value="Unassembled WGS sequence"/>
</dbReference>
<protein>
    <submittedName>
        <fullName evidence="1">Uncharacterized protein</fullName>
    </submittedName>
</protein>
<gene>
    <name evidence="1" type="ORF">B296_00053029</name>
</gene>
<evidence type="ECO:0000313" key="1">
    <source>
        <dbReference type="EMBL" id="RRT37191.1"/>
    </source>
</evidence>
<reference evidence="1 2" key="1">
    <citation type="journal article" date="2014" name="Agronomy (Basel)">
        <title>A Draft Genome Sequence for Ensete ventricosum, the Drought-Tolerant Tree Against Hunger.</title>
        <authorList>
            <person name="Harrison J."/>
            <person name="Moore K.A."/>
            <person name="Paszkiewicz K."/>
            <person name="Jones T."/>
            <person name="Grant M."/>
            <person name="Ambacheew D."/>
            <person name="Muzemil S."/>
            <person name="Studholme D.J."/>
        </authorList>
    </citation>
    <scope>NUCLEOTIDE SEQUENCE [LARGE SCALE GENOMIC DNA]</scope>
</reference>